<dbReference type="PANTHER" id="PTHR12117:SF0">
    <property type="entry name" value="PROLYL 3-HYDROXYLASE OGFOD1"/>
    <property type="match status" value="1"/>
</dbReference>
<dbReference type="InterPro" id="IPR044862">
    <property type="entry name" value="Pro_4_hyd_alph_FE2OG_OXY"/>
</dbReference>
<feature type="domain" description="Prolyl 4-hydroxylase alpha subunit Fe(2+) 2OG dioxygenase" evidence="1">
    <location>
        <begin position="104"/>
        <end position="208"/>
    </location>
</feature>
<proteinExistence type="predicted"/>
<accession>A0A6C0EQC1</accession>
<dbReference type="Gene3D" id="2.60.120.620">
    <property type="entry name" value="q2cbj1_9rhob like domain"/>
    <property type="match status" value="1"/>
</dbReference>
<organism evidence="2">
    <name type="scientific">viral metagenome</name>
    <dbReference type="NCBI Taxonomy" id="1070528"/>
    <lineage>
        <taxon>unclassified sequences</taxon>
        <taxon>metagenomes</taxon>
        <taxon>organismal metagenomes</taxon>
    </lineage>
</organism>
<sequence length="258" mass="30490">MSVINNNISNFYLNKTPFPYGKLDHFLNQNFARDLQKEILNIPQEYWDRYNNPFEQKYTLRDKYNFPPKLSQLFDELTNEAFVTNLSKLVGYNLLLDTTRNFWGVHTYGSGDKLDIHVDAGLHPTLQLKKQVTLGIYLSYEWKEEYGCQLEIWKGENASKNDATIVEKVDSIAPLFNRLILFTCNDYAWHGNPEPANCPQESRRIFITLSYLSENFEDDNKRMKAFFVARPNDPFDEEKDNLRLLRADPEKYKEIYRI</sequence>
<dbReference type="PANTHER" id="PTHR12117">
    <property type="entry name" value="HISTONE ACETYLTRANSFERASE COMPLEX"/>
    <property type="match status" value="1"/>
</dbReference>
<dbReference type="SUPFAM" id="SSF51197">
    <property type="entry name" value="Clavaminate synthase-like"/>
    <property type="match status" value="1"/>
</dbReference>
<dbReference type="GO" id="GO:0031543">
    <property type="term" value="F:peptidyl-proline dioxygenase activity"/>
    <property type="evidence" value="ECO:0007669"/>
    <property type="project" value="TreeGrafter"/>
</dbReference>
<dbReference type="EMBL" id="MN738916">
    <property type="protein sequence ID" value="QHT31217.1"/>
    <property type="molecule type" value="Genomic_DNA"/>
</dbReference>
<dbReference type="GO" id="GO:0006449">
    <property type="term" value="P:regulation of translational termination"/>
    <property type="evidence" value="ECO:0007669"/>
    <property type="project" value="TreeGrafter"/>
</dbReference>
<dbReference type="InterPro" id="IPR051842">
    <property type="entry name" value="uS12_prolyl_hydroxylase"/>
</dbReference>
<dbReference type="AlphaFoldDB" id="A0A6C0EQC1"/>
<name>A0A6C0EQC1_9ZZZZ</name>
<evidence type="ECO:0000313" key="2">
    <source>
        <dbReference type="EMBL" id="QHT31217.1"/>
    </source>
</evidence>
<evidence type="ECO:0000259" key="1">
    <source>
        <dbReference type="Pfam" id="PF13640"/>
    </source>
</evidence>
<dbReference type="GO" id="GO:0005737">
    <property type="term" value="C:cytoplasm"/>
    <property type="evidence" value="ECO:0007669"/>
    <property type="project" value="TreeGrafter"/>
</dbReference>
<reference evidence="2" key="1">
    <citation type="journal article" date="2020" name="Nature">
        <title>Giant virus diversity and host interactions through global metagenomics.</title>
        <authorList>
            <person name="Schulz F."/>
            <person name="Roux S."/>
            <person name="Paez-Espino D."/>
            <person name="Jungbluth S."/>
            <person name="Walsh D.A."/>
            <person name="Denef V.J."/>
            <person name="McMahon K.D."/>
            <person name="Konstantinidis K.T."/>
            <person name="Eloe-Fadrosh E.A."/>
            <person name="Kyrpides N.C."/>
            <person name="Woyke T."/>
        </authorList>
    </citation>
    <scope>NUCLEOTIDE SEQUENCE</scope>
    <source>
        <strain evidence="2">GVMAG-M-3300009155-2</strain>
    </source>
</reference>
<protein>
    <recommendedName>
        <fullName evidence="1">Prolyl 4-hydroxylase alpha subunit Fe(2+) 2OG dioxygenase domain-containing protein</fullName>
    </recommendedName>
</protein>
<dbReference type="Pfam" id="PF13640">
    <property type="entry name" value="2OG-FeII_Oxy_3"/>
    <property type="match status" value="1"/>
</dbReference>